<dbReference type="EMBL" id="CAJPDS010000038">
    <property type="protein sequence ID" value="CAF9925517.1"/>
    <property type="molecule type" value="Genomic_DNA"/>
</dbReference>
<protein>
    <submittedName>
        <fullName evidence="1">Uncharacterized protein</fullName>
    </submittedName>
</protein>
<proteinExistence type="predicted"/>
<dbReference type="Gene3D" id="3.90.1140.10">
    <property type="entry name" value="Cyclic phosphodiesterase"/>
    <property type="match status" value="1"/>
</dbReference>
<keyword evidence="2" id="KW-1185">Reference proteome</keyword>
<organism evidence="1 2">
    <name type="scientific">Heterodermia speciosa</name>
    <dbReference type="NCBI Taxonomy" id="116794"/>
    <lineage>
        <taxon>Eukaryota</taxon>
        <taxon>Fungi</taxon>
        <taxon>Dikarya</taxon>
        <taxon>Ascomycota</taxon>
        <taxon>Pezizomycotina</taxon>
        <taxon>Lecanoromycetes</taxon>
        <taxon>OSLEUM clade</taxon>
        <taxon>Lecanoromycetidae</taxon>
        <taxon>Caliciales</taxon>
        <taxon>Physciaceae</taxon>
        <taxon>Heterodermia</taxon>
    </lineage>
</organism>
<evidence type="ECO:0000313" key="2">
    <source>
        <dbReference type="Proteomes" id="UP000664521"/>
    </source>
</evidence>
<evidence type="ECO:0000313" key="1">
    <source>
        <dbReference type="EMBL" id="CAF9925517.1"/>
    </source>
</evidence>
<comment type="caution">
    <text evidence="1">The sequence shown here is derived from an EMBL/GenBank/DDBJ whole genome shotgun (WGS) entry which is preliminary data.</text>
</comment>
<reference evidence="1" key="1">
    <citation type="submission" date="2021-03" db="EMBL/GenBank/DDBJ databases">
        <authorList>
            <person name="Tagirdzhanova G."/>
        </authorList>
    </citation>
    <scope>NUCLEOTIDE SEQUENCE</scope>
</reference>
<dbReference type="Proteomes" id="UP000664521">
    <property type="component" value="Unassembled WGS sequence"/>
</dbReference>
<dbReference type="AlphaFoldDB" id="A0A8H3FMG1"/>
<accession>A0A8H3FMG1</accession>
<dbReference type="OrthoDB" id="277832at2759"/>
<name>A0A8H3FMG1_9LECA</name>
<gene>
    <name evidence="1" type="ORF">HETSPECPRED_005861</name>
</gene>
<sequence length="286" mass="32632">MSLKIPRHCQTHFLRIPFPKSKARNHLNKSLAEFRHDQRFEAIPPYAHIRASNLVISMGYLDLRDPKHLRSACETLRAFDFSNVTGANRTPLTIGLRGITSTRPDNQKKITYTFCASVIGARWLDWLGNALIAAFKRQEIPFNPAGDPSSTSRFPYKVHLMNLGFFKTAIPDFRHIFIDPGKMRTPGIFEGRDIYAKYAGKDWVRDLPLDRICLSPKGLKDMYKGNKYIGSGHENTLTMSLSGMTLDPEDTAIVYEKSKTRVNARRVTLPLIIPPDWSDRDEHSEN</sequence>